<sequence>MIRFGLLWRTVRHLTFRQIVFQLWHRLRRRPKLALPRRIPQGHFLNVPPTDKPVSWQNGVFTFLNLSVQFTDKIDWNYSHYGKLWTYNLNYFDFLNQPGMEIEVGLSLIHAFIGQTDLVRDGLESYPTSLRIMNWIQFLSRHQIQDERINQHLFAQVMLLRQRFEYHLAGNHLLENGFALLIGSFYFRHKPWFDKASGRIRQELVSQILDDGGHDERSPMYHQLLLDRLLDSLLMIQDQPWHRDANFELFLTEKATQMLGWLNEITFRNGDVPMVNDAAVGISLTTAQLQQKAQVLWPKQAENSVPLTVSGYRMFRQERYELFIDVGLVGPDHQPGHAHADTFSFVLYVDNYPLVVDNSTSTYLQDAQRAWERSTAAHNTVTVHNHNSSEVWAAFRVGNRARVTILTDTETKLSARHDGYRQLSIVHERTWFMESTRLFIMDRLLQANNKTEATESGIARFYFHLTVPVQLVDDCVRAGSVKMSFHSETKPTFRVISCAMADGFNRLQPGQCLEVTFITSLETTLLLSG</sequence>
<dbReference type="InterPro" id="IPR008929">
    <property type="entry name" value="Chondroitin_lyas"/>
</dbReference>
<keyword evidence="3" id="KW-0574">Periplasm</keyword>
<dbReference type="Gene3D" id="2.70.98.70">
    <property type="match status" value="1"/>
</dbReference>
<dbReference type="Proteomes" id="UP000249016">
    <property type="component" value="Unassembled WGS sequence"/>
</dbReference>
<dbReference type="RefSeq" id="WP_111344114.1">
    <property type="nucleotide sequence ID" value="NZ_QLII01000001.1"/>
</dbReference>
<comment type="caution">
    <text evidence="7">The sequence shown here is derived from an EMBL/GenBank/DDBJ whole genome shotgun (WGS) entry which is preliminary data.</text>
</comment>
<accession>A0A327NJN6</accession>
<evidence type="ECO:0000313" key="7">
    <source>
        <dbReference type="EMBL" id="RAI75561.1"/>
    </source>
</evidence>
<evidence type="ECO:0000256" key="4">
    <source>
        <dbReference type="ARBA" id="ARBA00023239"/>
    </source>
</evidence>
<evidence type="ECO:0000256" key="1">
    <source>
        <dbReference type="ARBA" id="ARBA00004418"/>
    </source>
</evidence>
<dbReference type="PANTHER" id="PTHR39210">
    <property type="entry name" value="HEPARIN-SULFATE LYASE"/>
    <property type="match status" value="1"/>
</dbReference>
<protein>
    <submittedName>
        <fullName evidence="7">Heparinase</fullName>
    </submittedName>
</protein>
<evidence type="ECO:0000259" key="6">
    <source>
        <dbReference type="Pfam" id="PF16889"/>
    </source>
</evidence>
<name>A0A327NJN6_9BACT</name>
<gene>
    <name evidence="7" type="ORF">HMF3257_17840</name>
</gene>
<reference evidence="7 8" key="1">
    <citation type="submission" date="2018-06" db="EMBL/GenBank/DDBJ databases">
        <title>Spirosoma sp. HMF3257 Genome sequencing and assembly.</title>
        <authorList>
            <person name="Kang H."/>
            <person name="Cha I."/>
            <person name="Kim H."/>
            <person name="Kang J."/>
            <person name="Joh K."/>
        </authorList>
    </citation>
    <scope>NUCLEOTIDE SEQUENCE [LARGE SCALE GENOMIC DNA]</scope>
    <source>
        <strain evidence="7 8">HMF3257</strain>
    </source>
</reference>
<keyword evidence="2" id="KW-0732">Signal</keyword>
<dbReference type="Pfam" id="PF16889">
    <property type="entry name" value="Hepar_II_III_N"/>
    <property type="match status" value="1"/>
</dbReference>
<evidence type="ECO:0000256" key="3">
    <source>
        <dbReference type="ARBA" id="ARBA00022764"/>
    </source>
</evidence>
<dbReference type="AlphaFoldDB" id="A0A327NJN6"/>
<dbReference type="PANTHER" id="PTHR39210:SF1">
    <property type="entry name" value="HEPARIN-SULFATE LYASE"/>
    <property type="match status" value="1"/>
</dbReference>
<evidence type="ECO:0000259" key="5">
    <source>
        <dbReference type="Pfam" id="PF07940"/>
    </source>
</evidence>
<organism evidence="7 8">
    <name type="scientific">Spirosoma telluris</name>
    <dbReference type="NCBI Taxonomy" id="2183553"/>
    <lineage>
        <taxon>Bacteria</taxon>
        <taxon>Pseudomonadati</taxon>
        <taxon>Bacteroidota</taxon>
        <taxon>Cytophagia</taxon>
        <taxon>Cytophagales</taxon>
        <taxon>Cytophagaceae</taxon>
        <taxon>Spirosoma</taxon>
    </lineage>
</organism>
<feature type="domain" description="Heparinase II/III-like C-terminal" evidence="5">
    <location>
        <begin position="302"/>
        <end position="474"/>
    </location>
</feature>
<dbReference type="InterPro" id="IPR012480">
    <property type="entry name" value="Hepar_II_III_C"/>
</dbReference>
<proteinExistence type="predicted"/>
<dbReference type="Pfam" id="PF07940">
    <property type="entry name" value="Hepar_II_III_C"/>
    <property type="match status" value="1"/>
</dbReference>
<keyword evidence="8" id="KW-1185">Reference proteome</keyword>
<dbReference type="InterPro" id="IPR031680">
    <property type="entry name" value="Hepar_II_III_N"/>
</dbReference>
<comment type="subcellular location">
    <subcellularLocation>
        <location evidence="1">Periplasm</location>
    </subcellularLocation>
</comment>
<dbReference type="GO" id="GO:0042597">
    <property type="term" value="C:periplasmic space"/>
    <property type="evidence" value="ECO:0007669"/>
    <property type="project" value="UniProtKB-SubCell"/>
</dbReference>
<dbReference type="OrthoDB" id="7335480at2"/>
<feature type="domain" description="Heparin-sulfate lyase N-terminal" evidence="6">
    <location>
        <begin position="134"/>
        <end position="300"/>
    </location>
</feature>
<evidence type="ECO:0000256" key="2">
    <source>
        <dbReference type="ARBA" id="ARBA00022729"/>
    </source>
</evidence>
<dbReference type="Gene3D" id="1.50.10.100">
    <property type="entry name" value="Chondroitin AC/alginate lyase"/>
    <property type="match status" value="1"/>
</dbReference>
<keyword evidence="4" id="KW-0456">Lyase</keyword>
<evidence type="ECO:0000313" key="8">
    <source>
        <dbReference type="Proteomes" id="UP000249016"/>
    </source>
</evidence>
<dbReference type="EMBL" id="QLII01000001">
    <property type="protein sequence ID" value="RAI75561.1"/>
    <property type="molecule type" value="Genomic_DNA"/>
</dbReference>
<dbReference type="SUPFAM" id="SSF48230">
    <property type="entry name" value="Chondroitin AC/alginate lyase"/>
    <property type="match status" value="1"/>
</dbReference>
<dbReference type="GO" id="GO:0016829">
    <property type="term" value="F:lyase activity"/>
    <property type="evidence" value="ECO:0007669"/>
    <property type="project" value="UniProtKB-KW"/>
</dbReference>